<dbReference type="EC" id="2.4.1.227" evidence="10"/>
<dbReference type="RefSeq" id="WP_068464754.1">
    <property type="nucleotide sequence ID" value="NZ_LMTR01000093.1"/>
</dbReference>
<accession>A0A109B8S2</accession>
<feature type="domain" description="Glycosyltransferase family 28 N-terminal" evidence="11">
    <location>
        <begin position="8"/>
        <end position="144"/>
    </location>
</feature>
<dbReference type="GO" id="GO:0071555">
    <property type="term" value="P:cell wall organization"/>
    <property type="evidence" value="ECO:0007669"/>
    <property type="project" value="UniProtKB-KW"/>
</dbReference>
<keyword evidence="2 10" id="KW-0132">Cell division</keyword>
<dbReference type="GO" id="GO:0051991">
    <property type="term" value="F:UDP-N-acetyl-D-glucosamine:N-acetylmuramoyl-L-alanyl-D-glutamyl-meso-2,6-diaminopimelyl-D-alanyl-D-alanine-diphosphoundecaprenol 4-beta-N-acetylglucosaminlytransferase activity"/>
    <property type="evidence" value="ECO:0007669"/>
    <property type="project" value="RHEA"/>
</dbReference>
<dbReference type="GO" id="GO:0008360">
    <property type="term" value="P:regulation of cell shape"/>
    <property type="evidence" value="ECO:0007669"/>
    <property type="project" value="UniProtKB-KW"/>
</dbReference>
<gene>
    <name evidence="10" type="primary">murG</name>
    <name evidence="13" type="ORF">APY04_3305</name>
</gene>
<dbReference type="EMBL" id="LMTR01000093">
    <property type="protein sequence ID" value="KWT64293.1"/>
    <property type="molecule type" value="Genomic_DNA"/>
</dbReference>
<comment type="caution">
    <text evidence="13">The sequence shown here is derived from an EMBL/GenBank/DDBJ whole genome shotgun (WGS) entry which is preliminary data.</text>
</comment>
<dbReference type="Proteomes" id="UP000059074">
    <property type="component" value="Unassembled WGS sequence"/>
</dbReference>
<dbReference type="GO" id="GO:0051301">
    <property type="term" value="P:cell division"/>
    <property type="evidence" value="ECO:0007669"/>
    <property type="project" value="UniProtKB-KW"/>
</dbReference>
<evidence type="ECO:0000313" key="14">
    <source>
        <dbReference type="Proteomes" id="UP000059074"/>
    </source>
</evidence>
<dbReference type="HAMAP" id="MF_00033">
    <property type="entry name" value="MurG"/>
    <property type="match status" value="1"/>
</dbReference>
<comment type="subcellular location">
    <subcellularLocation>
        <location evidence="10">Cell membrane</location>
        <topology evidence="10">Peripheral membrane protein</topology>
        <orientation evidence="10">Cytoplasmic side</orientation>
    </subcellularLocation>
</comment>
<evidence type="ECO:0000256" key="8">
    <source>
        <dbReference type="ARBA" id="ARBA00023306"/>
    </source>
</evidence>
<comment type="pathway">
    <text evidence="10">Cell wall biogenesis; peptidoglycan biosynthesis.</text>
</comment>
<keyword evidence="8 10" id="KW-0131">Cell cycle</keyword>
<feature type="binding site" evidence="10">
    <location>
        <position position="169"/>
    </location>
    <ligand>
        <name>UDP-N-acetyl-alpha-D-glucosamine</name>
        <dbReference type="ChEBI" id="CHEBI:57705"/>
    </ligand>
</feature>
<dbReference type="NCBIfam" id="TIGR01133">
    <property type="entry name" value="murG"/>
    <property type="match status" value="1"/>
</dbReference>
<dbReference type="PATRIC" id="fig|121290.4.peg.736"/>
<evidence type="ECO:0000256" key="4">
    <source>
        <dbReference type="ARBA" id="ARBA00022679"/>
    </source>
</evidence>
<dbReference type="AlphaFoldDB" id="A0A109B8S2"/>
<feature type="domain" description="Glycosyl transferase family 28 C-terminal" evidence="12">
    <location>
        <begin position="191"/>
        <end position="355"/>
    </location>
</feature>
<dbReference type="GO" id="GO:0050511">
    <property type="term" value="F:undecaprenyldiphospho-muramoylpentapeptide beta-N-acetylglucosaminyltransferase activity"/>
    <property type="evidence" value="ECO:0007669"/>
    <property type="project" value="UniProtKB-UniRule"/>
</dbReference>
<sequence>MNNTQHTVLLAAGGTGGHLFPAQALAEELARRGIEVDLATDMRGDRYGTGFPARTVYRLPSATLGSRSPMAVARTGWLLTQGLFNAYQLLGRVRPKVVVGFGGYPTFAPIKAAQLRGIPTLLHEQNAVLGRANRMLAKGATGIATSFGQTKFLLPEWQPKVGLIGNPVRSSVMAAAQLAYRAPEADGPLKLLVFGGSQGARFFSEAVPPALALLPESLRRRLEVVQQARAEDADAVKAAYAESGIRAEVSHFFADLPERMAETHLVIGRSGASTVAELTVIGRPSILVPLPHAIDNDQLQNAGRLAESGAAWCIEQKDLSSQRLAHDIARLLGDPGLLTLAADATKKLGLPDAAVRLADMAEELIRLK</sequence>
<keyword evidence="6 10" id="KW-0573">Peptidoglycan synthesis</keyword>
<evidence type="ECO:0000259" key="12">
    <source>
        <dbReference type="Pfam" id="PF04101"/>
    </source>
</evidence>
<feature type="binding site" evidence="10">
    <location>
        <begin position="15"/>
        <end position="17"/>
    </location>
    <ligand>
        <name>UDP-N-acetyl-alpha-D-glucosamine</name>
        <dbReference type="ChEBI" id="CHEBI:57705"/>
    </ligand>
</feature>
<comment type="catalytic activity">
    <reaction evidence="10">
        <text>di-trans,octa-cis-undecaprenyl diphospho-N-acetyl-alpha-D-muramoyl-L-alanyl-D-glutamyl-meso-2,6-diaminopimeloyl-D-alanyl-D-alanine + UDP-N-acetyl-alpha-D-glucosamine = di-trans,octa-cis-undecaprenyl diphospho-[N-acetyl-alpha-D-glucosaminyl-(1-&gt;4)]-N-acetyl-alpha-D-muramoyl-L-alanyl-D-glutamyl-meso-2,6-diaminopimeloyl-D-alanyl-D-alanine + UDP + H(+)</text>
        <dbReference type="Rhea" id="RHEA:31227"/>
        <dbReference type="ChEBI" id="CHEBI:15378"/>
        <dbReference type="ChEBI" id="CHEBI:57705"/>
        <dbReference type="ChEBI" id="CHEBI:58223"/>
        <dbReference type="ChEBI" id="CHEBI:61387"/>
        <dbReference type="ChEBI" id="CHEBI:61388"/>
        <dbReference type="EC" id="2.4.1.227"/>
    </reaction>
</comment>
<evidence type="ECO:0000256" key="6">
    <source>
        <dbReference type="ARBA" id="ARBA00022984"/>
    </source>
</evidence>
<dbReference type="PANTHER" id="PTHR21015:SF22">
    <property type="entry name" value="GLYCOSYLTRANSFERASE"/>
    <property type="match status" value="1"/>
</dbReference>
<evidence type="ECO:0000256" key="9">
    <source>
        <dbReference type="ARBA" id="ARBA00023316"/>
    </source>
</evidence>
<dbReference type="PANTHER" id="PTHR21015">
    <property type="entry name" value="UDP-N-ACETYLGLUCOSAMINE--N-ACETYLMURAMYL-(PENTAPEPTIDE) PYROPHOSPHORYL-UNDECAPRENOL N-ACETYLGLUCOSAMINE TRANSFERASE 1"/>
    <property type="match status" value="1"/>
</dbReference>
<feature type="binding site" evidence="10">
    <location>
        <position position="298"/>
    </location>
    <ligand>
        <name>UDP-N-acetyl-alpha-D-glucosamine</name>
        <dbReference type="ChEBI" id="CHEBI:57705"/>
    </ligand>
</feature>
<dbReference type="UniPathway" id="UPA00219"/>
<dbReference type="STRING" id="121290.APY04_3305"/>
<evidence type="ECO:0000256" key="2">
    <source>
        <dbReference type="ARBA" id="ARBA00022618"/>
    </source>
</evidence>
<keyword evidence="4 10" id="KW-0808">Transferase</keyword>
<dbReference type="SUPFAM" id="SSF53756">
    <property type="entry name" value="UDP-Glycosyltransferase/glycogen phosphorylase"/>
    <property type="match status" value="1"/>
</dbReference>
<evidence type="ECO:0000256" key="7">
    <source>
        <dbReference type="ARBA" id="ARBA00023136"/>
    </source>
</evidence>
<evidence type="ECO:0000259" key="11">
    <source>
        <dbReference type="Pfam" id="PF03033"/>
    </source>
</evidence>
<proteinExistence type="inferred from homology"/>
<keyword evidence="5 10" id="KW-0133">Cell shape</keyword>
<comment type="function">
    <text evidence="10">Cell wall formation. Catalyzes the transfer of a GlcNAc subunit on undecaprenyl-pyrophosphoryl-MurNAc-pentapeptide (lipid intermediate I) to form undecaprenyl-pyrophosphoryl-MurNAc-(pentapeptide)GlcNAc (lipid intermediate II).</text>
</comment>
<dbReference type="Gene3D" id="3.40.50.2000">
    <property type="entry name" value="Glycogen Phosphorylase B"/>
    <property type="match status" value="2"/>
</dbReference>
<name>A0A109B8S2_HYPSL</name>
<dbReference type="InterPro" id="IPR006009">
    <property type="entry name" value="GlcNAc_MurG"/>
</dbReference>
<comment type="similarity">
    <text evidence="10">Belongs to the glycosyltransferase 28 family. MurG subfamily.</text>
</comment>
<dbReference type="InterPro" id="IPR007235">
    <property type="entry name" value="Glyco_trans_28_C"/>
</dbReference>
<keyword evidence="1 10" id="KW-1003">Cell membrane</keyword>
<evidence type="ECO:0000256" key="3">
    <source>
        <dbReference type="ARBA" id="ARBA00022676"/>
    </source>
</evidence>
<keyword evidence="7 10" id="KW-0472">Membrane</keyword>
<evidence type="ECO:0000256" key="1">
    <source>
        <dbReference type="ARBA" id="ARBA00022475"/>
    </source>
</evidence>
<evidence type="ECO:0000256" key="5">
    <source>
        <dbReference type="ARBA" id="ARBA00022960"/>
    </source>
</evidence>
<comment type="caution">
    <text evidence="10">Lacks conserved residue(s) required for the propagation of feature annotation.</text>
</comment>
<organism evidence="13 14">
    <name type="scientific">Hyphomicrobium sulfonivorans</name>
    <dbReference type="NCBI Taxonomy" id="121290"/>
    <lineage>
        <taxon>Bacteria</taxon>
        <taxon>Pseudomonadati</taxon>
        <taxon>Pseudomonadota</taxon>
        <taxon>Alphaproteobacteria</taxon>
        <taxon>Hyphomicrobiales</taxon>
        <taxon>Hyphomicrobiaceae</taxon>
        <taxon>Hyphomicrobium</taxon>
    </lineage>
</organism>
<keyword evidence="14" id="KW-1185">Reference proteome</keyword>
<dbReference type="GO" id="GO:0009252">
    <property type="term" value="P:peptidoglycan biosynthetic process"/>
    <property type="evidence" value="ECO:0007669"/>
    <property type="project" value="UniProtKB-UniRule"/>
</dbReference>
<dbReference type="OrthoDB" id="9808936at2"/>
<evidence type="ECO:0000256" key="10">
    <source>
        <dbReference type="HAMAP-Rule" id="MF_00033"/>
    </source>
</evidence>
<keyword evidence="9 10" id="KW-0961">Cell wall biogenesis/degradation</keyword>
<dbReference type="InterPro" id="IPR004276">
    <property type="entry name" value="GlycoTrans_28_N"/>
</dbReference>
<dbReference type="Pfam" id="PF04101">
    <property type="entry name" value="Glyco_tran_28_C"/>
    <property type="match status" value="1"/>
</dbReference>
<dbReference type="CDD" id="cd03785">
    <property type="entry name" value="GT28_MurG"/>
    <property type="match status" value="1"/>
</dbReference>
<dbReference type="Pfam" id="PF03033">
    <property type="entry name" value="Glyco_transf_28"/>
    <property type="match status" value="1"/>
</dbReference>
<evidence type="ECO:0000313" key="13">
    <source>
        <dbReference type="EMBL" id="KWT64293.1"/>
    </source>
</evidence>
<reference evidence="13 14" key="1">
    <citation type="submission" date="2015-10" db="EMBL/GenBank/DDBJ databases">
        <title>Transcriptomic analysis of a linuron degrading triple-species bacterial consortium.</title>
        <authorList>
            <person name="Albers P."/>
        </authorList>
    </citation>
    <scope>NUCLEOTIDE SEQUENCE [LARGE SCALE GENOMIC DNA]</scope>
    <source>
        <strain evidence="13 14">WDL6</strain>
    </source>
</reference>
<feature type="binding site" evidence="10">
    <location>
        <position position="197"/>
    </location>
    <ligand>
        <name>UDP-N-acetyl-alpha-D-glucosamine</name>
        <dbReference type="ChEBI" id="CHEBI:57705"/>
    </ligand>
</feature>
<dbReference type="GO" id="GO:0005975">
    <property type="term" value="P:carbohydrate metabolic process"/>
    <property type="evidence" value="ECO:0007669"/>
    <property type="project" value="InterPro"/>
</dbReference>
<dbReference type="GO" id="GO:0005886">
    <property type="term" value="C:plasma membrane"/>
    <property type="evidence" value="ECO:0007669"/>
    <property type="project" value="UniProtKB-SubCell"/>
</dbReference>
<feature type="binding site" evidence="10">
    <location>
        <position position="126"/>
    </location>
    <ligand>
        <name>UDP-N-acetyl-alpha-D-glucosamine</name>
        <dbReference type="ChEBI" id="CHEBI:57705"/>
    </ligand>
</feature>
<protein>
    <recommendedName>
        <fullName evidence="10">UDP-N-acetylglucosamine--N-acetylmuramyl-(pentapeptide) pyrophosphoryl-undecaprenol N-acetylglucosamine transferase</fullName>
        <ecNumber evidence="10">2.4.1.227</ecNumber>
    </recommendedName>
    <alternativeName>
        <fullName evidence="10">Undecaprenyl-PP-MurNAc-pentapeptide-UDPGlcNAc GlcNAc transferase</fullName>
    </alternativeName>
</protein>
<keyword evidence="3 10" id="KW-0328">Glycosyltransferase</keyword>